<proteinExistence type="predicted"/>
<sequence length="75" mass="8534">VSRRCVLVNLLARGRSFPPAGWLKPEKSLGLEELRVTGPKHCLLLGEVCNPPLKAWVHPLHLKPFVKLKVHRQLR</sequence>
<protein>
    <submittedName>
        <fullName evidence="1">Zinc finger protein 217</fullName>
    </submittedName>
</protein>
<gene>
    <name evidence="1" type="primary">CABZ01070579.1</name>
</gene>
<evidence type="ECO:0000313" key="1">
    <source>
        <dbReference type="EMBL" id="SBR29294.1"/>
    </source>
</evidence>
<organism evidence="1">
    <name type="scientific">Nothobranchius kuhntae</name>
    <name type="common">Beira killifish</name>
    <dbReference type="NCBI Taxonomy" id="321403"/>
    <lineage>
        <taxon>Eukaryota</taxon>
        <taxon>Metazoa</taxon>
        <taxon>Chordata</taxon>
        <taxon>Craniata</taxon>
        <taxon>Vertebrata</taxon>
        <taxon>Euteleostomi</taxon>
        <taxon>Actinopterygii</taxon>
        <taxon>Neopterygii</taxon>
        <taxon>Teleostei</taxon>
        <taxon>Neoteleostei</taxon>
        <taxon>Acanthomorphata</taxon>
        <taxon>Ovalentaria</taxon>
        <taxon>Atherinomorphae</taxon>
        <taxon>Cyprinodontiformes</taxon>
        <taxon>Nothobranchiidae</taxon>
        <taxon>Nothobranchius</taxon>
    </lineage>
</organism>
<accession>A0A1A8KC99</accession>
<reference evidence="1" key="2">
    <citation type="submission" date="2016-06" db="EMBL/GenBank/DDBJ databases">
        <title>The genome of a short-lived fish provides insights into sex chromosome evolution and the genetic control of aging.</title>
        <authorList>
            <person name="Reichwald K."/>
            <person name="Felder M."/>
            <person name="Petzold A."/>
            <person name="Koch P."/>
            <person name="Groth M."/>
            <person name="Platzer M."/>
        </authorList>
    </citation>
    <scope>NUCLEOTIDE SEQUENCE</scope>
    <source>
        <tissue evidence="1">Brain</tissue>
    </source>
</reference>
<dbReference type="AlphaFoldDB" id="A0A1A8KC99"/>
<reference evidence="1" key="1">
    <citation type="submission" date="2016-05" db="EMBL/GenBank/DDBJ databases">
        <authorList>
            <person name="Lavstsen T."/>
            <person name="Jespersen J.S."/>
        </authorList>
    </citation>
    <scope>NUCLEOTIDE SEQUENCE</scope>
    <source>
        <tissue evidence="1">Brain</tissue>
    </source>
</reference>
<feature type="non-terminal residue" evidence="1">
    <location>
        <position position="1"/>
    </location>
</feature>
<dbReference type="EMBL" id="HAEE01009244">
    <property type="protein sequence ID" value="SBR29294.1"/>
    <property type="molecule type" value="Transcribed_RNA"/>
</dbReference>
<name>A0A1A8KC99_NOTKU</name>
<feature type="non-terminal residue" evidence="1">
    <location>
        <position position="75"/>
    </location>
</feature>